<dbReference type="EMBL" id="JACHMM010000001">
    <property type="protein sequence ID" value="MBB5789318.1"/>
    <property type="molecule type" value="Genomic_DNA"/>
</dbReference>
<reference evidence="2 3" key="1">
    <citation type="submission" date="2020-08" db="EMBL/GenBank/DDBJ databases">
        <title>Sequencing the genomes of 1000 actinobacteria strains.</title>
        <authorList>
            <person name="Klenk H.-P."/>
        </authorList>
    </citation>
    <scope>NUCLEOTIDE SEQUENCE [LARGE SCALE GENOMIC DNA]</scope>
    <source>
        <strain evidence="2 3">DSM 102122</strain>
    </source>
</reference>
<keyword evidence="3" id="KW-1185">Reference proteome</keyword>
<proteinExistence type="predicted"/>
<name>A0A7W9GSM4_9ACTN</name>
<evidence type="ECO:0000313" key="3">
    <source>
        <dbReference type="Proteomes" id="UP000542813"/>
    </source>
</evidence>
<keyword evidence="1" id="KW-0472">Membrane</keyword>
<feature type="transmembrane region" description="Helical" evidence="1">
    <location>
        <begin position="14"/>
        <end position="34"/>
    </location>
</feature>
<keyword evidence="1" id="KW-1133">Transmembrane helix</keyword>
<evidence type="ECO:0000313" key="2">
    <source>
        <dbReference type="EMBL" id="MBB5789318.1"/>
    </source>
</evidence>
<protein>
    <submittedName>
        <fullName evidence="2">Uncharacterized protein</fullName>
    </submittedName>
</protein>
<gene>
    <name evidence="2" type="ORF">HD601_003893</name>
</gene>
<dbReference type="AlphaFoldDB" id="A0A7W9GSM4"/>
<sequence>MSQGDEAPASAPRWLWAVVVMALVVGGALGLVVADTRDDAAGLSDVRLVSGLVEGSSMTADESAPGNIRLSLLNLGEHEVEILGLEPAGMTVQPGDRPADPLPAPPGEWVTATQTGLIADCSLGDPGQVIRVRVRDAAGTERVVEASGLPDSLGTLGMWQTACAPPALVFPRIGVASAAVHEAATLTTELPVANDSGRPLRVIRFGSESPGLALTAPELPIEMPANDATRIPLTWGVTDCQIALGWPDVVIDYSLERDGDQSSGSYVLVGPARAELVLLVQRVCGDAR</sequence>
<accession>A0A7W9GSM4</accession>
<dbReference type="Proteomes" id="UP000542813">
    <property type="component" value="Unassembled WGS sequence"/>
</dbReference>
<comment type="caution">
    <text evidence="2">The sequence shown here is derived from an EMBL/GenBank/DDBJ whole genome shotgun (WGS) entry which is preliminary data.</text>
</comment>
<evidence type="ECO:0000256" key="1">
    <source>
        <dbReference type="SAM" id="Phobius"/>
    </source>
</evidence>
<organism evidence="2 3">
    <name type="scientific">Jiangella mangrovi</name>
    <dbReference type="NCBI Taxonomy" id="1524084"/>
    <lineage>
        <taxon>Bacteria</taxon>
        <taxon>Bacillati</taxon>
        <taxon>Actinomycetota</taxon>
        <taxon>Actinomycetes</taxon>
        <taxon>Jiangellales</taxon>
        <taxon>Jiangellaceae</taxon>
        <taxon>Jiangella</taxon>
    </lineage>
</organism>
<dbReference type="RefSeq" id="WP_184824607.1">
    <property type="nucleotide sequence ID" value="NZ_JACHMM010000001.1"/>
</dbReference>
<keyword evidence="1" id="KW-0812">Transmembrane</keyword>